<comment type="caution">
    <text evidence="1">The sequence shown here is derived from an EMBL/GenBank/DDBJ whole genome shotgun (WGS) entry which is preliminary data.</text>
</comment>
<organism evidence="1 2">
    <name type="scientific">Candidatus Taylorbacteria bacterium RIFCSPLOWO2_01_FULL_48_100</name>
    <dbReference type="NCBI Taxonomy" id="1802322"/>
    <lineage>
        <taxon>Bacteria</taxon>
        <taxon>Candidatus Tayloriibacteriota</taxon>
    </lineage>
</organism>
<sequence length="288" mass="33548">MSGGRHSSDFYDVISLEHLLCAWRKFSKGKRTDSEVAKFELCLEENLFSLHERLAQGVWTNDPYRRQPVADLKPRVIHIPSVRDRVLFQAVYQALYQIFDKTFIHDSYASGKCKGTHTGVNRFETFAQKVSANHTKPAFVLKCDIKKFFANIYLNELDQFVKHKLKVRYYIRYCDDFVILDNSHKQLLSHISALRAFLNEKLLLELHPSKVTIRKLHQGTDFLGYVSLPHYRVLRTKTKQRMLARVSEKNVASYLGMLSHCCSHNLTKKILAGYTKAVQHHAIHTIYY</sequence>
<dbReference type="AlphaFoldDB" id="A0A1G2NEQ0"/>
<dbReference type="InterPro" id="IPR043502">
    <property type="entry name" value="DNA/RNA_pol_sf"/>
</dbReference>
<proteinExistence type="predicted"/>
<evidence type="ECO:0000313" key="1">
    <source>
        <dbReference type="EMBL" id="OHA34557.1"/>
    </source>
</evidence>
<dbReference type="PANTHER" id="PTHR34047:SF8">
    <property type="entry name" value="PROTEIN YKFC"/>
    <property type="match status" value="1"/>
</dbReference>
<reference evidence="1 2" key="1">
    <citation type="journal article" date="2016" name="Nat. Commun.">
        <title>Thousands of microbial genomes shed light on interconnected biogeochemical processes in an aquifer system.</title>
        <authorList>
            <person name="Anantharaman K."/>
            <person name="Brown C.T."/>
            <person name="Hug L.A."/>
            <person name="Sharon I."/>
            <person name="Castelle C.J."/>
            <person name="Probst A.J."/>
            <person name="Thomas B.C."/>
            <person name="Singh A."/>
            <person name="Wilkins M.J."/>
            <person name="Karaoz U."/>
            <person name="Brodie E.L."/>
            <person name="Williams K.H."/>
            <person name="Hubbard S.S."/>
            <person name="Banfield J.F."/>
        </authorList>
    </citation>
    <scope>NUCLEOTIDE SEQUENCE [LARGE SCALE GENOMIC DNA]</scope>
</reference>
<dbReference type="InterPro" id="IPR051083">
    <property type="entry name" value="GrpII_Intron_Splice-Mob/Def"/>
</dbReference>
<evidence type="ECO:0000313" key="2">
    <source>
        <dbReference type="Proteomes" id="UP000177797"/>
    </source>
</evidence>
<protein>
    <submittedName>
        <fullName evidence="1">Uncharacterized protein</fullName>
    </submittedName>
</protein>
<gene>
    <name evidence="1" type="ORF">A2938_03335</name>
</gene>
<name>A0A1G2NEQ0_9BACT</name>
<dbReference type="EMBL" id="MHSA01000011">
    <property type="protein sequence ID" value="OHA34557.1"/>
    <property type="molecule type" value="Genomic_DNA"/>
</dbReference>
<accession>A0A1G2NEQ0</accession>
<dbReference type="SUPFAM" id="SSF56672">
    <property type="entry name" value="DNA/RNA polymerases"/>
    <property type="match status" value="1"/>
</dbReference>
<dbReference type="Proteomes" id="UP000177797">
    <property type="component" value="Unassembled WGS sequence"/>
</dbReference>
<dbReference type="PANTHER" id="PTHR34047">
    <property type="entry name" value="NUCLEAR INTRON MATURASE 1, MITOCHONDRIAL-RELATED"/>
    <property type="match status" value="1"/>
</dbReference>